<dbReference type="Proteomes" id="UP001328107">
    <property type="component" value="Unassembled WGS sequence"/>
</dbReference>
<organism evidence="1 2">
    <name type="scientific">Pristionchus mayeri</name>
    <dbReference type="NCBI Taxonomy" id="1317129"/>
    <lineage>
        <taxon>Eukaryota</taxon>
        <taxon>Metazoa</taxon>
        <taxon>Ecdysozoa</taxon>
        <taxon>Nematoda</taxon>
        <taxon>Chromadorea</taxon>
        <taxon>Rhabditida</taxon>
        <taxon>Rhabditina</taxon>
        <taxon>Diplogasteromorpha</taxon>
        <taxon>Diplogasteroidea</taxon>
        <taxon>Neodiplogasteridae</taxon>
        <taxon>Pristionchus</taxon>
    </lineage>
</organism>
<evidence type="ECO:0000313" key="2">
    <source>
        <dbReference type="Proteomes" id="UP001328107"/>
    </source>
</evidence>
<evidence type="ECO:0000313" key="1">
    <source>
        <dbReference type="EMBL" id="GMR61866.1"/>
    </source>
</evidence>
<dbReference type="EMBL" id="BTRK01000006">
    <property type="protein sequence ID" value="GMR61866.1"/>
    <property type="molecule type" value="Genomic_DNA"/>
</dbReference>
<accession>A0AAN5DE43</accession>
<name>A0AAN5DE43_9BILA</name>
<gene>
    <name evidence="1" type="ORF">PMAYCL1PPCAC_32061</name>
</gene>
<reference evidence="2" key="1">
    <citation type="submission" date="2022-10" db="EMBL/GenBank/DDBJ databases">
        <title>Genome assembly of Pristionchus species.</title>
        <authorList>
            <person name="Yoshida K."/>
            <person name="Sommer R.J."/>
        </authorList>
    </citation>
    <scope>NUCLEOTIDE SEQUENCE [LARGE SCALE GENOMIC DNA]</scope>
    <source>
        <strain evidence="2">RS5460</strain>
    </source>
</reference>
<dbReference type="AlphaFoldDB" id="A0AAN5DE43"/>
<comment type="caution">
    <text evidence="1">The sequence shown here is derived from an EMBL/GenBank/DDBJ whole genome shotgun (WGS) entry which is preliminary data.</text>
</comment>
<feature type="non-terminal residue" evidence="1">
    <location>
        <position position="1"/>
    </location>
</feature>
<protein>
    <submittedName>
        <fullName evidence="1">Uncharacterized protein</fullName>
    </submittedName>
</protein>
<sequence length="69" mass="7887">GFSARSLDLDVAYSQSLIRFIHVFDRLLLSLYRRDSLHSPESPPARYHRPKDSSIIQKVFNPDNAAVCV</sequence>
<proteinExistence type="predicted"/>
<keyword evidence="2" id="KW-1185">Reference proteome</keyword>